<evidence type="ECO:0000256" key="10">
    <source>
        <dbReference type="PIRSR" id="PIRSR601233-2"/>
    </source>
</evidence>
<feature type="binding site" evidence="11">
    <location>
        <position position="254"/>
    </location>
    <ligand>
        <name>Mn(2+)</name>
        <dbReference type="ChEBI" id="CHEBI:29035"/>
        <label>2</label>
    </ligand>
</feature>
<evidence type="ECO:0000256" key="4">
    <source>
        <dbReference type="ARBA" id="ARBA00022741"/>
    </source>
</evidence>
<feature type="binding site" evidence="10">
    <location>
        <begin position="336"/>
        <end position="337"/>
    </location>
    <ligand>
        <name>GMP</name>
        <dbReference type="ChEBI" id="CHEBI:58115"/>
    </ligand>
</feature>
<evidence type="ECO:0000256" key="2">
    <source>
        <dbReference type="ARBA" id="ARBA00022598"/>
    </source>
</evidence>
<dbReference type="SUPFAM" id="SSF103365">
    <property type="entry name" value="Hypothetical protein PH1602"/>
    <property type="match status" value="1"/>
</dbReference>
<keyword evidence="3 11" id="KW-0479">Metal-binding</keyword>
<dbReference type="PANTHER" id="PTHR43749:SF2">
    <property type="entry name" value="RNA-SPLICING LIGASE RTCB"/>
    <property type="match status" value="1"/>
</dbReference>
<feature type="active site" description="GMP-histidine intermediate" evidence="9">
    <location>
        <position position="393"/>
    </location>
</feature>
<sequence>MATTKLTGKDLRQIGYPEGKVIGFAMKALEAHYKGKSKKFKLELLQRVIENPTLYLKHEQLGAVAKSLILKTEHNETIDLLKNRLDYPIYGLEGIEPGAVNQMEIAMKLPVTRAGALMPDAHQGYGLPIGGVLATENAVIPYAVGVDIGCRMCMTLYDLPPVFDRVQTERLKGMLMENAKFGSAVFKKPKEHAVLDRSEFNEINILKSLKDRAYSQIGSSGGGNHFVEFGTTELLSDENEFALPAGKYLAVLTHSGSRGLGANIARHYTKLAMDTCKLPSEAKHLAWLDLNSEDGQEYWLAMNLAGDYASACHHQIHERMAASLGEQPLAMIENHHNFAWKEQNEEGKELIVHRKGATPAGKGVLGIIPGSMTSPGFIVRGKGEQASLNSASHGAGRVMSRRRAKETLSKREVLKHLNDAGISLIGSGLDEAPMVYKNIHEVMAQQQALVEVVGQFTPKVVRMCGDERFQEVD</sequence>
<dbReference type="AlphaFoldDB" id="A0A2T4DPY1"/>
<dbReference type="InterPro" id="IPR052915">
    <property type="entry name" value="RtcB-like"/>
</dbReference>
<keyword evidence="7 11" id="KW-0464">Manganese</keyword>
<feature type="binding site" evidence="10">
    <location>
        <begin position="224"/>
        <end position="228"/>
    </location>
    <ligand>
        <name>GMP</name>
        <dbReference type="ChEBI" id="CHEBI:58115"/>
    </ligand>
</feature>
<feature type="binding site" evidence="10">
    <location>
        <begin position="393"/>
        <end position="396"/>
    </location>
    <ligand>
        <name>GMP</name>
        <dbReference type="ChEBI" id="CHEBI:58115"/>
    </ligand>
</feature>
<dbReference type="PANTHER" id="PTHR43749">
    <property type="entry name" value="RNA-SPLICING LIGASE RTCB"/>
    <property type="match status" value="1"/>
</dbReference>
<proteinExistence type="predicted"/>
<dbReference type="InterPro" id="IPR001233">
    <property type="entry name" value="RtcB"/>
</dbReference>
<feature type="binding site" evidence="11">
    <location>
        <position position="147"/>
    </location>
    <ligand>
        <name>Mn(2+)</name>
        <dbReference type="ChEBI" id="CHEBI:29035"/>
        <label>1</label>
    </ligand>
</feature>
<comment type="cofactor">
    <cofactor evidence="11">
        <name>Mn(2+)</name>
        <dbReference type="ChEBI" id="CHEBI:29035"/>
    </cofactor>
    <text evidence="11">Binds 2 manganese ions per subunit.</text>
</comment>
<keyword evidence="4 10" id="KW-0547">Nucleotide-binding</keyword>
<evidence type="ECO:0000256" key="8">
    <source>
        <dbReference type="ARBA" id="ARBA00047746"/>
    </source>
</evidence>
<evidence type="ECO:0000256" key="5">
    <source>
        <dbReference type="ARBA" id="ARBA00022800"/>
    </source>
</evidence>
<evidence type="ECO:0000313" key="12">
    <source>
        <dbReference type="EMBL" id="PTB95879.1"/>
    </source>
</evidence>
<feature type="binding site" evidence="11">
    <location>
        <position position="336"/>
    </location>
    <ligand>
        <name>Mn(2+)</name>
        <dbReference type="ChEBI" id="CHEBI:29035"/>
        <label>2</label>
    </ligand>
</feature>
<evidence type="ECO:0000256" key="6">
    <source>
        <dbReference type="ARBA" id="ARBA00023134"/>
    </source>
</evidence>
<dbReference type="EC" id="6.5.1.8" evidence="1"/>
<gene>
    <name evidence="12" type="ORF">C9994_09855</name>
</gene>
<dbReference type="InterPro" id="IPR036025">
    <property type="entry name" value="RtcB-like_sf"/>
</dbReference>
<comment type="caution">
    <text evidence="12">The sequence shown here is derived from an EMBL/GenBank/DDBJ whole genome shotgun (WGS) entry which is preliminary data.</text>
</comment>
<dbReference type="GO" id="GO:0030145">
    <property type="term" value="F:manganese ion binding"/>
    <property type="evidence" value="ECO:0007669"/>
    <property type="project" value="TreeGrafter"/>
</dbReference>
<dbReference type="Gene3D" id="3.90.1860.10">
    <property type="entry name" value="tRNA-splicing ligase RtcB"/>
    <property type="match status" value="1"/>
</dbReference>
<dbReference type="Pfam" id="PF01139">
    <property type="entry name" value="RtcB"/>
    <property type="match status" value="2"/>
</dbReference>
<accession>A0A2T4DPY1</accession>
<dbReference type="Proteomes" id="UP000240608">
    <property type="component" value="Unassembled WGS sequence"/>
</dbReference>
<feature type="binding site" evidence="11">
    <location>
        <position position="225"/>
    </location>
    <ligand>
        <name>Mn(2+)</name>
        <dbReference type="ChEBI" id="CHEBI:29035"/>
        <label>1</label>
    </ligand>
</feature>
<keyword evidence="5" id="KW-0692">RNA repair</keyword>
<comment type="catalytic activity">
    <reaction evidence="8">
        <text>a 3'-end 3'-phospho-ribonucleotide-RNA + a 5'-end dephospho-ribonucleoside-RNA + GTP = a ribonucleotidyl-ribonucleotide-RNA + GMP + diphosphate</text>
        <dbReference type="Rhea" id="RHEA:68076"/>
        <dbReference type="Rhea" id="RHEA-COMP:10463"/>
        <dbReference type="Rhea" id="RHEA-COMP:13936"/>
        <dbReference type="Rhea" id="RHEA-COMP:17355"/>
        <dbReference type="ChEBI" id="CHEBI:33019"/>
        <dbReference type="ChEBI" id="CHEBI:37565"/>
        <dbReference type="ChEBI" id="CHEBI:58115"/>
        <dbReference type="ChEBI" id="CHEBI:83062"/>
        <dbReference type="ChEBI" id="CHEBI:138284"/>
        <dbReference type="ChEBI" id="CHEBI:173118"/>
        <dbReference type="EC" id="6.5.1.8"/>
    </reaction>
</comment>
<keyword evidence="2 12" id="KW-0436">Ligase</keyword>
<dbReference type="GO" id="GO:0005525">
    <property type="term" value="F:GTP binding"/>
    <property type="evidence" value="ECO:0007669"/>
    <property type="project" value="UniProtKB-KW"/>
</dbReference>
<evidence type="ECO:0000256" key="3">
    <source>
        <dbReference type="ARBA" id="ARBA00022723"/>
    </source>
</evidence>
<dbReference type="GO" id="GO:0006396">
    <property type="term" value="P:RNA processing"/>
    <property type="evidence" value="ECO:0007669"/>
    <property type="project" value="InterPro"/>
</dbReference>
<feature type="binding site" evidence="10">
    <location>
        <begin position="369"/>
        <end position="372"/>
    </location>
    <ligand>
        <name>GMP</name>
        <dbReference type="ChEBI" id="CHEBI:58115"/>
    </ligand>
</feature>
<dbReference type="EMBL" id="PYVU01000080">
    <property type="protein sequence ID" value="PTB95879.1"/>
    <property type="molecule type" value="Genomic_DNA"/>
</dbReference>
<dbReference type="GO" id="GO:0170057">
    <property type="term" value="F:RNA ligase (GTP) activity"/>
    <property type="evidence" value="ECO:0007669"/>
    <property type="project" value="UniProtKB-EC"/>
</dbReference>
<name>A0A2T4DPY1_9BACT</name>
<evidence type="ECO:0000256" key="11">
    <source>
        <dbReference type="PIRSR" id="PIRSR601233-3"/>
    </source>
</evidence>
<organism evidence="12 13">
    <name type="scientific">Marivirga lumbricoides</name>
    <dbReference type="NCBI Taxonomy" id="1046115"/>
    <lineage>
        <taxon>Bacteria</taxon>
        <taxon>Pseudomonadati</taxon>
        <taxon>Bacteroidota</taxon>
        <taxon>Cytophagia</taxon>
        <taxon>Cytophagales</taxon>
        <taxon>Marivirgaceae</taxon>
        <taxon>Marivirga</taxon>
    </lineage>
</organism>
<protein>
    <recommendedName>
        <fullName evidence="1">3'-phosphate/5'-hydroxy nucleic acid ligase</fullName>
        <ecNumber evidence="1">6.5.1.8</ecNumber>
    </recommendedName>
</protein>
<reference evidence="12 13" key="1">
    <citation type="submission" date="2018-03" db="EMBL/GenBank/DDBJ databases">
        <title>Cross-interface Injection: A General Nanoliter Liquid Handling Method Applied to Single Cells Genome Amplification Automated Nanoliter Liquid Handling Applied to Single Cell Multiple Displacement Amplification.</title>
        <authorList>
            <person name="Yun J."/>
            <person name="Xu P."/>
            <person name="Xu J."/>
            <person name="Dai X."/>
            <person name="Wang Y."/>
            <person name="Zheng X."/>
            <person name="Cao C."/>
            <person name="Yi Q."/>
            <person name="Zhu Y."/>
            <person name="Wang L."/>
            <person name="Dong Z."/>
            <person name="Huang Y."/>
            <person name="Huang L."/>
            <person name="Du W."/>
        </authorList>
    </citation>
    <scope>NUCLEOTIDE SEQUENCE [LARGE SCALE GENOMIC DNA]</scope>
    <source>
        <strain evidence="12 13">Z-D1-2</strain>
    </source>
</reference>
<dbReference type="GO" id="GO:0042245">
    <property type="term" value="P:RNA repair"/>
    <property type="evidence" value="ECO:0007669"/>
    <property type="project" value="UniProtKB-KW"/>
</dbReference>
<evidence type="ECO:0000313" key="13">
    <source>
        <dbReference type="Proteomes" id="UP000240608"/>
    </source>
</evidence>
<evidence type="ECO:0000256" key="9">
    <source>
        <dbReference type="PIRSR" id="PIRSR601233-1"/>
    </source>
</evidence>
<evidence type="ECO:0000256" key="7">
    <source>
        <dbReference type="ARBA" id="ARBA00023211"/>
    </source>
</evidence>
<dbReference type="GO" id="GO:0006281">
    <property type="term" value="P:DNA repair"/>
    <property type="evidence" value="ECO:0007669"/>
    <property type="project" value="TreeGrafter"/>
</dbReference>
<dbReference type="GO" id="GO:0003909">
    <property type="term" value="F:DNA ligase activity"/>
    <property type="evidence" value="ECO:0007669"/>
    <property type="project" value="TreeGrafter"/>
</dbReference>
<keyword evidence="6 10" id="KW-0342">GTP-binding</keyword>
<evidence type="ECO:0000256" key="1">
    <source>
        <dbReference type="ARBA" id="ARBA00012726"/>
    </source>
</evidence>